<evidence type="ECO:0000313" key="3">
    <source>
        <dbReference type="Proteomes" id="UP000305451"/>
    </source>
</evidence>
<accession>A0A4S2H7E0</accession>
<comment type="caution">
    <text evidence="2">The sequence shown here is derived from an EMBL/GenBank/DDBJ whole genome shotgun (WGS) entry which is preliminary data.</text>
</comment>
<sequence>MIRSLVISILLLASGGVCAPALAQQSSFSADQARDARQAGEIMSGTEIYRLMQRRYPSAYSIEIADLIGGQRPVYVVRVFPTPDRREDVYVDARTGAPVPQSQVHGSPNRY</sequence>
<evidence type="ECO:0008006" key="4">
    <source>
        <dbReference type="Google" id="ProtNLM"/>
    </source>
</evidence>
<dbReference type="RefSeq" id="WP_135945910.1">
    <property type="nucleotide sequence ID" value="NZ_BMEI01000005.1"/>
</dbReference>
<evidence type="ECO:0000256" key="1">
    <source>
        <dbReference type="SAM" id="SignalP"/>
    </source>
</evidence>
<keyword evidence="3" id="KW-1185">Reference proteome</keyword>
<gene>
    <name evidence="2" type="ORF">E5162_14070</name>
</gene>
<dbReference type="EMBL" id="SRXV01000005">
    <property type="protein sequence ID" value="TGY91735.1"/>
    <property type="molecule type" value="Genomic_DNA"/>
</dbReference>
<feature type="signal peptide" evidence="1">
    <location>
        <begin position="1"/>
        <end position="23"/>
    </location>
</feature>
<feature type="chain" id="PRO_5020894970" description="PepSY domain-containing protein" evidence="1">
    <location>
        <begin position="24"/>
        <end position="111"/>
    </location>
</feature>
<name>A0A4S2H7E0_9PROT</name>
<protein>
    <recommendedName>
        <fullName evidence="4">PepSY domain-containing protein</fullName>
    </recommendedName>
</protein>
<organism evidence="2 3">
    <name type="scientific">Marinicauda pacifica</name>
    <dbReference type="NCBI Taxonomy" id="1133559"/>
    <lineage>
        <taxon>Bacteria</taxon>
        <taxon>Pseudomonadati</taxon>
        <taxon>Pseudomonadota</taxon>
        <taxon>Alphaproteobacteria</taxon>
        <taxon>Maricaulales</taxon>
        <taxon>Maricaulaceae</taxon>
        <taxon>Marinicauda</taxon>
    </lineage>
</organism>
<reference evidence="2 3" key="1">
    <citation type="journal article" date="2013" name="Int. J. Syst. Evol. Microbiol.">
        <title>Marinicauda pacifica gen. nov., sp. nov., a prosthecate alphaproteobacterium of the family Hyphomonadaceae isolated from deep seawater.</title>
        <authorList>
            <person name="Zhang X.Y."/>
            <person name="Li G.W."/>
            <person name="Wang C.S."/>
            <person name="Zhang Y.J."/>
            <person name="Xu X.W."/>
            <person name="Li H."/>
            <person name="Liu A."/>
            <person name="Liu C."/>
            <person name="Xie B.B."/>
            <person name="Qin Q.L."/>
            <person name="Xu Z."/>
            <person name="Chen X.L."/>
            <person name="Zhou B.C."/>
            <person name="Zhang Y.Z."/>
        </authorList>
    </citation>
    <scope>NUCLEOTIDE SEQUENCE [LARGE SCALE GENOMIC DNA]</scope>
    <source>
        <strain evidence="2 3">P-1 km-3</strain>
    </source>
</reference>
<evidence type="ECO:0000313" key="2">
    <source>
        <dbReference type="EMBL" id="TGY91735.1"/>
    </source>
</evidence>
<dbReference type="Proteomes" id="UP000305451">
    <property type="component" value="Unassembled WGS sequence"/>
</dbReference>
<dbReference type="OrthoDB" id="7632485at2"/>
<keyword evidence="1" id="KW-0732">Signal</keyword>
<dbReference type="AlphaFoldDB" id="A0A4S2H7E0"/>
<proteinExistence type="predicted"/>